<keyword evidence="2" id="KW-1185">Reference proteome</keyword>
<dbReference type="OrthoDB" id="304078at2"/>
<proteinExistence type="predicted"/>
<organism evidence="1 2">
    <name type="scientific">Crateriforma conspicua</name>
    <dbReference type="NCBI Taxonomy" id="2527996"/>
    <lineage>
        <taxon>Bacteria</taxon>
        <taxon>Pseudomonadati</taxon>
        <taxon>Planctomycetota</taxon>
        <taxon>Planctomycetia</taxon>
        <taxon>Planctomycetales</taxon>
        <taxon>Planctomycetaceae</taxon>
        <taxon>Crateriforma</taxon>
    </lineage>
</organism>
<sequence>MQLYHAWHEVDQEINDWLNRHSSWPIHTFMNDEPDRYTATLMDALGRTIFAPDLLFVRDVMSGKHWRIYGPALTAEQMDDPATDHLTFATLELDIDAGDEVEWLNRVVTITEPYRV</sequence>
<reference evidence="1 2" key="1">
    <citation type="submission" date="2019-02" db="EMBL/GenBank/DDBJ databases">
        <title>Deep-cultivation of Planctomycetes and their phenomic and genomic characterization uncovers novel biology.</title>
        <authorList>
            <person name="Wiegand S."/>
            <person name="Jogler M."/>
            <person name="Boedeker C."/>
            <person name="Pinto D."/>
            <person name="Vollmers J."/>
            <person name="Rivas-Marin E."/>
            <person name="Kohn T."/>
            <person name="Peeters S.H."/>
            <person name="Heuer A."/>
            <person name="Rast P."/>
            <person name="Oberbeckmann S."/>
            <person name="Bunk B."/>
            <person name="Jeske O."/>
            <person name="Meyerdierks A."/>
            <person name="Storesund J.E."/>
            <person name="Kallscheuer N."/>
            <person name="Luecker S."/>
            <person name="Lage O.M."/>
            <person name="Pohl T."/>
            <person name="Merkel B.J."/>
            <person name="Hornburger P."/>
            <person name="Mueller R.-W."/>
            <person name="Bruemmer F."/>
            <person name="Labrenz M."/>
            <person name="Spormann A.M."/>
            <person name="Op Den Camp H."/>
            <person name="Overmann J."/>
            <person name="Amann R."/>
            <person name="Jetten M.S.M."/>
            <person name="Mascher T."/>
            <person name="Medema M.H."/>
            <person name="Devos D.P."/>
            <person name="Kaster A.-K."/>
            <person name="Ovreas L."/>
            <person name="Rohde M."/>
            <person name="Galperin M.Y."/>
            <person name="Jogler C."/>
        </authorList>
    </citation>
    <scope>NUCLEOTIDE SEQUENCE [LARGE SCALE GENOMIC DNA]</scope>
    <source>
        <strain evidence="1 2">Pan14r</strain>
    </source>
</reference>
<accession>A0A5C5Y0S3</accession>
<name>A0A5C5Y0S3_9PLAN</name>
<evidence type="ECO:0000313" key="2">
    <source>
        <dbReference type="Proteomes" id="UP000317238"/>
    </source>
</evidence>
<dbReference type="AlphaFoldDB" id="A0A5C5Y0S3"/>
<comment type="caution">
    <text evidence="1">The sequence shown here is derived from an EMBL/GenBank/DDBJ whole genome shotgun (WGS) entry which is preliminary data.</text>
</comment>
<dbReference type="Proteomes" id="UP000317238">
    <property type="component" value="Unassembled WGS sequence"/>
</dbReference>
<dbReference type="EMBL" id="SJPL01000001">
    <property type="protein sequence ID" value="TWT69346.1"/>
    <property type="molecule type" value="Genomic_DNA"/>
</dbReference>
<gene>
    <name evidence="1" type="ORF">Pan14r_16320</name>
</gene>
<dbReference type="RefSeq" id="WP_146438810.1">
    <property type="nucleotide sequence ID" value="NZ_SJPL01000001.1"/>
</dbReference>
<evidence type="ECO:0000313" key="1">
    <source>
        <dbReference type="EMBL" id="TWT69346.1"/>
    </source>
</evidence>
<protein>
    <submittedName>
        <fullName evidence="1">Uncharacterized protein</fullName>
    </submittedName>
</protein>